<protein>
    <submittedName>
        <fullName evidence="1">Uncharacterized protein</fullName>
    </submittedName>
</protein>
<evidence type="ECO:0000313" key="1">
    <source>
        <dbReference type="EMBL" id="CDO69245.1"/>
    </source>
</evidence>
<dbReference type="AlphaFoldDB" id="A0A060S4I6"/>
<reference evidence="1" key="1">
    <citation type="submission" date="2014-01" db="EMBL/GenBank/DDBJ databases">
        <title>The genome of the white-rot fungus Pycnoporus cinnabarinus: a basidiomycete model with a versatile arsenal for lignocellulosic biomass breakdown.</title>
        <authorList>
            <person name="Levasseur A."/>
            <person name="Lomascolo A."/>
            <person name="Ruiz-Duenas F.J."/>
            <person name="Uzan E."/>
            <person name="Piumi F."/>
            <person name="Kues U."/>
            <person name="Ram A.F.J."/>
            <person name="Murat C."/>
            <person name="Haon M."/>
            <person name="Benoit I."/>
            <person name="Arfi Y."/>
            <person name="Chevret D."/>
            <person name="Drula E."/>
            <person name="Kwon M.J."/>
            <person name="Gouret P."/>
            <person name="Lesage-Meessen L."/>
            <person name="Lombard V."/>
            <person name="Mariette J."/>
            <person name="Noirot C."/>
            <person name="Park J."/>
            <person name="Patyshakuliyeva A."/>
            <person name="Wieneger R.A.B."/>
            <person name="Wosten H.A.B."/>
            <person name="Martin F."/>
            <person name="Coutinho P.M."/>
            <person name="de Vries R."/>
            <person name="Martinez A.T."/>
            <person name="Klopp C."/>
            <person name="Pontarotti P."/>
            <person name="Henrissat B."/>
            <person name="Record E."/>
        </authorList>
    </citation>
    <scope>NUCLEOTIDE SEQUENCE [LARGE SCALE GENOMIC DNA]</scope>
    <source>
        <strain evidence="1">BRFM137</strain>
    </source>
</reference>
<accession>A0A060S4I6</accession>
<dbReference type="Proteomes" id="UP000029665">
    <property type="component" value="Unassembled WGS sequence"/>
</dbReference>
<keyword evidence="2" id="KW-1185">Reference proteome</keyword>
<evidence type="ECO:0000313" key="2">
    <source>
        <dbReference type="Proteomes" id="UP000029665"/>
    </source>
</evidence>
<dbReference type="EMBL" id="CCBP010000034">
    <property type="protein sequence ID" value="CDO69245.1"/>
    <property type="molecule type" value="Genomic_DNA"/>
</dbReference>
<sequence>MSDLAKTKSVSTSDAVVTGRSIVWVGDLTKQRKSDVLESTLFGQAAADKQHSPGTRDWYQTYILALETTGWVIVHSSESTEVTHGTAEVGTVADTVLALLMQDATVDKQLYASIARALLDFSRAGDDSPAANVFNNASVGSSSKSASFQIAVASTEGENVTLTLWTYFYRSDQKVEKALWFKNPIQSMETLHLKLTLNSEVYEAVRSTIHERLSNAGQLDSLVPLCESGRLFRPLPPL</sequence>
<dbReference type="OrthoDB" id="2725951at2759"/>
<name>A0A060S4I6_PYCCI</name>
<organism evidence="1 2">
    <name type="scientific">Pycnoporus cinnabarinus</name>
    <name type="common">Cinnabar-red polypore</name>
    <name type="synonym">Trametes cinnabarina</name>
    <dbReference type="NCBI Taxonomy" id="5643"/>
    <lineage>
        <taxon>Eukaryota</taxon>
        <taxon>Fungi</taxon>
        <taxon>Dikarya</taxon>
        <taxon>Basidiomycota</taxon>
        <taxon>Agaricomycotina</taxon>
        <taxon>Agaricomycetes</taxon>
        <taxon>Polyporales</taxon>
        <taxon>Polyporaceae</taxon>
        <taxon>Trametes</taxon>
    </lineage>
</organism>
<gene>
    <name evidence="1" type="ORF">BN946_scf185042.g147</name>
</gene>
<proteinExistence type="predicted"/>
<comment type="caution">
    <text evidence="1">The sequence shown here is derived from an EMBL/GenBank/DDBJ whole genome shotgun (WGS) entry which is preliminary data.</text>
</comment>
<dbReference type="HOGENOM" id="CLU_1166339_0_0_1"/>